<name>A0A7M1S2L8_9BACT</name>
<dbReference type="Proteomes" id="UP000595074">
    <property type="component" value="Chromosome"/>
</dbReference>
<feature type="transmembrane region" description="Helical" evidence="1">
    <location>
        <begin position="68"/>
        <end position="87"/>
    </location>
</feature>
<keyword evidence="3" id="KW-1185">Reference proteome</keyword>
<reference evidence="2 3" key="1">
    <citation type="submission" date="2020-10" db="EMBL/GenBank/DDBJ databases">
        <title>The genome of sulfurovum sp.</title>
        <authorList>
            <person name="Xie S."/>
            <person name="Shao Z."/>
            <person name="Jiang L."/>
        </authorList>
    </citation>
    <scope>NUCLEOTIDE SEQUENCE [LARGE SCALE GENOMIC DNA]</scope>
    <source>
        <strain evidence="2 3">ST-419</strain>
    </source>
</reference>
<dbReference type="AlphaFoldDB" id="A0A7M1S2L8"/>
<dbReference type="KEGG" id="sinu:IMZ28_09710"/>
<sequence>MIEQVIVSHSILVKAFLGFLAIGFFIPLMTAKNPLGFKKASFVYTMIFQALATMIAFTGLVAMVMGDFGITLSIIIMIIIWALLMYIEIKKYKLIKAANLENEETHQLLKSAFIKISAIQVMLVVMMVILKVMEVKGVISLS</sequence>
<dbReference type="RefSeq" id="WP_197548401.1">
    <property type="nucleotide sequence ID" value="NZ_CP063164.1"/>
</dbReference>
<dbReference type="EMBL" id="CP063164">
    <property type="protein sequence ID" value="QOR61693.1"/>
    <property type="molecule type" value="Genomic_DNA"/>
</dbReference>
<keyword evidence="1" id="KW-1133">Transmembrane helix</keyword>
<keyword evidence="1" id="KW-0812">Transmembrane</keyword>
<evidence type="ECO:0008006" key="4">
    <source>
        <dbReference type="Google" id="ProtNLM"/>
    </source>
</evidence>
<feature type="transmembrane region" description="Helical" evidence="1">
    <location>
        <begin position="108"/>
        <end position="130"/>
    </location>
</feature>
<keyword evidence="1" id="KW-0472">Membrane</keyword>
<feature type="transmembrane region" description="Helical" evidence="1">
    <location>
        <begin position="42"/>
        <end position="62"/>
    </location>
</feature>
<feature type="transmembrane region" description="Helical" evidence="1">
    <location>
        <begin position="6"/>
        <end position="30"/>
    </location>
</feature>
<evidence type="ECO:0000256" key="1">
    <source>
        <dbReference type="SAM" id="Phobius"/>
    </source>
</evidence>
<protein>
    <recommendedName>
        <fullName evidence="4">DUF4149 domain-containing protein</fullName>
    </recommendedName>
</protein>
<organism evidence="2 3">
    <name type="scientific">Sulfurovum indicum</name>
    <dbReference type="NCBI Taxonomy" id="2779528"/>
    <lineage>
        <taxon>Bacteria</taxon>
        <taxon>Pseudomonadati</taxon>
        <taxon>Campylobacterota</taxon>
        <taxon>Epsilonproteobacteria</taxon>
        <taxon>Campylobacterales</taxon>
        <taxon>Sulfurovaceae</taxon>
        <taxon>Sulfurovum</taxon>
    </lineage>
</organism>
<proteinExistence type="predicted"/>
<gene>
    <name evidence="2" type="ORF">IMZ28_09710</name>
</gene>
<evidence type="ECO:0000313" key="2">
    <source>
        <dbReference type="EMBL" id="QOR61693.1"/>
    </source>
</evidence>
<evidence type="ECO:0000313" key="3">
    <source>
        <dbReference type="Proteomes" id="UP000595074"/>
    </source>
</evidence>
<accession>A0A7M1S2L8</accession>